<feature type="domain" description="Baseplate J-like central" evidence="2">
    <location>
        <begin position="190"/>
        <end position="269"/>
    </location>
</feature>
<dbReference type="InterPro" id="IPR058531">
    <property type="entry name" value="Baseplate_J_M"/>
</dbReference>
<proteinExistence type="inferred from homology"/>
<gene>
    <name evidence="4" type="ORF">SK608_0255</name>
</gene>
<dbReference type="Proteomes" id="UP000028022">
    <property type="component" value="Unassembled WGS sequence"/>
</dbReference>
<comment type="caution">
    <text evidence="4">The sequence shown here is derived from an EMBL/GenBank/DDBJ whole genome shotgun (WGS) entry which is preliminary data.</text>
</comment>
<comment type="similarity">
    <text evidence="1">Belongs to the Mu gp47/PBSX XkdT family.</text>
</comment>
<evidence type="ECO:0000313" key="4">
    <source>
        <dbReference type="EMBL" id="KEQ48957.1"/>
    </source>
</evidence>
<dbReference type="Pfam" id="PF26079">
    <property type="entry name" value="Baseplate_J_C"/>
    <property type="match status" value="1"/>
</dbReference>
<evidence type="ECO:0000313" key="5">
    <source>
        <dbReference type="Proteomes" id="UP000028022"/>
    </source>
</evidence>
<dbReference type="InterPro" id="IPR052399">
    <property type="entry name" value="Phage_Baseplate_Assmbl_Protein"/>
</dbReference>
<sequence length="375" mass="42571">MIGDFLEKYTFDYLMNDALSRVNENIDTREGSIIYDALAPACYELAGFYLRLKNLLLDTFPQTAIGQYLDYKVEEFGLHRYPSKKAVRFAEFKNERKEGVQIALGSRFATIDDAALIYKVVRATNVAGKYEVECETTGVVGNRYYGNILPLENYRNLATAVLGEIVTSGQDEETDDELRKRFLIYVNEKPFGGNFIEYVQRVREIDGVGAVQVYPVWNGSGTVKVVVLDNDLNLASTETIKKVQNVLDPLEYTGKGVGLAPINHRVTVTTATRFPIDIEFKLELMTGYQLNQVKELVDKALDQYFLDLRKNWAQYSDVNTYSMKIYRSQLMARLLTINGVANVDKMKLNNREADLALVFTGQLQQLPYKGTVRTV</sequence>
<reference evidence="4 5" key="1">
    <citation type="submission" date="2014-05" db="EMBL/GenBank/DDBJ databases">
        <authorList>
            <person name="Daugherty S.C."/>
            <person name="Tallon L.J."/>
            <person name="Sadzewicz L."/>
            <person name="Kilian M."/>
            <person name="Tettelin H."/>
        </authorList>
    </citation>
    <scope>NUCLEOTIDE SEQUENCE [LARGE SCALE GENOMIC DNA]</scope>
    <source>
        <strain evidence="4 5">SK608</strain>
    </source>
</reference>
<name>A0A081R184_STRMT</name>
<evidence type="ECO:0000256" key="1">
    <source>
        <dbReference type="ARBA" id="ARBA00038087"/>
    </source>
</evidence>
<evidence type="ECO:0000259" key="2">
    <source>
        <dbReference type="Pfam" id="PF26078"/>
    </source>
</evidence>
<dbReference type="Pfam" id="PF26078">
    <property type="entry name" value="Baseplate_J_M"/>
    <property type="match status" value="1"/>
</dbReference>
<protein>
    <submittedName>
        <fullName evidence="4">Baseplate J-like family protein</fullName>
    </submittedName>
</protein>
<evidence type="ECO:0000259" key="3">
    <source>
        <dbReference type="Pfam" id="PF26079"/>
    </source>
</evidence>
<dbReference type="PANTHER" id="PTHR37829">
    <property type="entry name" value="PHAGE-LIKE ELEMENT PBSX PROTEIN XKDT"/>
    <property type="match status" value="1"/>
</dbReference>
<dbReference type="AlphaFoldDB" id="A0A081R184"/>
<organism evidence="4 5">
    <name type="scientific">Streptococcus mitis</name>
    <dbReference type="NCBI Taxonomy" id="28037"/>
    <lineage>
        <taxon>Bacteria</taxon>
        <taxon>Bacillati</taxon>
        <taxon>Bacillota</taxon>
        <taxon>Bacilli</taxon>
        <taxon>Lactobacillales</taxon>
        <taxon>Streptococcaceae</taxon>
        <taxon>Streptococcus</taxon>
        <taxon>Streptococcus mitis group</taxon>
    </lineage>
</organism>
<feature type="domain" description="Baseplate J-like C-terminal" evidence="3">
    <location>
        <begin position="276"/>
        <end position="357"/>
    </location>
</feature>
<dbReference type="InterPro" id="IPR058530">
    <property type="entry name" value="Baseplate_J-like_C"/>
</dbReference>
<dbReference type="PANTHER" id="PTHR37829:SF3">
    <property type="entry name" value="PROTEIN JAYE-RELATED"/>
    <property type="match status" value="1"/>
</dbReference>
<dbReference type="EMBL" id="JPFZ01000007">
    <property type="protein sequence ID" value="KEQ48957.1"/>
    <property type="molecule type" value="Genomic_DNA"/>
</dbReference>
<accession>A0A081R184</accession>